<organism evidence="3 4">
    <name type="scientific">Trachymyrmex septentrionalis</name>
    <dbReference type="NCBI Taxonomy" id="34720"/>
    <lineage>
        <taxon>Eukaryota</taxon>
        <taxon>Metazoa</taxon>
        <taxon>Ecdysozoa</taxon>
        <taxon>Arthropoda</taxon>
        <taxon>Hexapoda</taxon>
        <taxon>Insecta</taxon>
        <taxon>Pterygota</taxon>
        <taxon>Neoptera</taxon>
        <taxon>Endopterygota</taxon>
        <taxon>Hymenoptera</taxon>
        <taxon>Apocrita</taxon>
        <taxon>Aculeata</taxon>
        <taxon>Formicoidea</taxon>
        <taxon>Formicidae</taxon>
        <taxon>Myrmicinae</taxon>
        <taxon>Trachymyrmex</taxon>
    </lineage>
</organism>
<accession>A0A195FRE5</accession>
<evidence type="ECO:0000313" key="4">
    <source>
        <dbReference type="Proteomes" id="UP000078541"/>
    </source>
</evidence>
<feature type="compositionally biased region" description="Basic and acidic residues" evidence="1">
    <location>
        <begin position="60"/>
        <end position="75"/>
    </location>
</feature>
<evidence type="ECO:0000313" key="3">
    <source>
        <dbReference type="EMBL" id="KYN42484.1"/>
    </source>
</evidence>
<dbReference type="PANTHER" id="PTHR35374">
    <property type="entry name" value="CYCLIN-DEPENDENT KINASE 11A-LIKE"/>
    <property type="match status" value="1"/>
</dbReference>
<evidence type="ECO:0000259" key="2">
    <source>
        <dbReference type="Pfam" id="PF26634"/>
    </source>
</evidence>
<dbReference type="EMBL" id="KQ981340">
    <property type="protein sequence ID" value="KYN42484.1"/>
    <property type="molecule type" value="Genomic_DNA"/>
</dbReference>
<feature type="compositionally biased region" description="Acidic residues" evidence="1">
    <location>
        <begin position="76"/>
        <end position="86"/>
    </location>
</feature>
<dbReference type="AlphaFoldDB" id="A0A195FRE5"/>
<proteinExistence type="predicted"/>
<dbReference type="PANTHER" id="PTHR35374:SF1">
    <property type="entry name" value="PROTEIN KINASE DOMAIN-CONTAINING PROTEIN"/>
    <property type="match status" value="1"/>
</dbReference>
<dbReference type="Pfam" id="PF26634">
    <property type="entry name" value="DUF8207"/>
    <property type="match status" value="1"/>
</dbReference>
<feature type="domain" description="DUF8207" evidence="2">
    <location>
        <begin position="126"/>
        <end position="200"/>
    </location>
</feature>
<name>A0A195FRE5_9HYME</name>
<sequence length="240" mass="27947">MLRTANPKDFKNVTFDALSFFFFLMQSDERVLSSCDVVGLVKNTLSLCVRSVRATKRESRDEDAASVHKRERKEEEEQEEREEASETFEVVGERFRNDERFASDEGSKSAANVERGYELVWVRWVKSTLRIDGVRYAGTLDLYELIFKRIPDDALYTEDDMHKYKSMLLVTNAHKHKYHSKGRLLSNRGYKYKHVIAPLMSVIPKKQKKSGKGLPHAMTLNDNAIDYVHWDDSNELMDRL</sequence>
<dbReference type="Proteomes" id="UP000078541">
    <property type="component" value="Unassembled WGS sequence"/>
</dbReference>
<feature type="region of interest" description="Disordered" evidence="1">
    <location>
        <begin position="60"/>
        <end position="88"/>
    </location>
</feature>
<evidence type="ECO:0000256" key="1">
    <source>
        <dbReference type="SAM" id="MobiDB-lite"/>
    </source>
</evidence>
<dbReference type="STRING" id="34720.A0A195FRE5"/>
<protein>
    <recommendedName>
        <fullName evidence="2">DUF8207 domain-containing protein</fullName>
    </recommendedName>
</protein>
<reference evidence="3 4" key="1">
    <citation type="submission" date="2016-03" db="EMBL/GenBank/DDBJ databases">
        <title>Trachymyrmex septentrionalis WGS genome.</title>
        <authorList>
            <person name="Nygaard S."/>
            <person name="Hu H."/>
            <person name="Boomsma J."/>
            <person name="Zhang G."/>
        </authorList>
    </citation>
    <scope>NUCLEOTIDE SEQUENCE [LARGE SCALE GENOMIC DNA]</scope>
    <source>
        <strain evidence="3">Tsep2-gDNA-1</strain>
        <tissue evidence="3">Whole body</tissue>
    </source>
</reference>
<dbReference type="InterPro" id="IPR058520">
    <property type="entry name" value="DUF8207"/>
</dbReference>
<keyword evidence="4" id="KW-1185">Reference proteome</keyword>
<gene>
    <name evidence="3" type="ORF">ALC56_03030</name>
</gene>